<dbReference type="SUPFAM" id="SSF51735">
    <property type="entry name" value="NAD(P)-binding Rossmann-fold domains"/>
    <property type="match status" value="1"/>
</dbReference>
<dbReference type="EC" id="1.1.1.17" evidence="2 7"/>
<proteinExistence type="inferred from homology"/>
<feature type="domain" description="Mannitol dehydrogenase N-terminal" evidence="8">
    <location>
        <begin position="1"/>
        <end position="192"/>
    </location>
</feature>
<dbReference type="Pfam" id="PF01232">
    <property type="entry name" value="Mannitol_dh"/>
    <property type="match status" value="1"/>
</dbReference>
<dbReference type="PANTHER" id="PTHR30524">
    <property type="entry name" value="MANNITOL-1-PHOSPHATE 5-DEHYDROGENASE"/>
    <property type="match status" value="1"/>
</dbReference>
<organism evidence="10 11">
    <name type="scientific">Cohnella abietis</name>
    <dbReference type="NCBI Taxonomy" id="2507935"/>
    <lineage>
        <taxon>Bacteria</taxon>
        <taxon>Bacillati</taxon>
        <taxon>Bacillota</taxon>
        <taxon>Bacilli</taxon>
        <taxon>Bacillales</taxon>
        <taxon>Paenibacillaceae</taxon>
        <taxon>Cohnella</taxon>
    </lineage>
</organism>
<comment type="caution">
    <text evidence="7">Lacks conserved residue(s) required for the propagation of feature annotation.</text>
</comment>
<evidence type="ECO:0000313" key="10">
    <source>
        <dbReference type="EMBL" id="BBI36371.1"/>
    </source>
</evidence>
<dbReference type="PANTHER" id="PTHR30524:SF0">
    <property type="entry name" value="ALTRONATE OXIDOREDUCTASE-RELATED"/>
    <property type="match status" value="1"/>
</dbReference>
<evidence type="ECO:0000256" key="6">
    <source>
        <dbReference type="ARBA" id="ARBA00048615"/>
    </source>
</evidence>
<dbReference type="AlphaFoldDB" id="A0A3T1DDY7"/>
<comment type="similarity">
    <text evidence="1 7">Belongs to the mannitol dehydrogenase family.</text>
</comment>
<dbReference type="InterPro" id="IPR008927">
    <property type="entry name" value="6-PGluconate_DH-like_C_sf"/>
</dbReference>
<evidence type="ECO:0000256" key="1">
    <source>
        <dbReference type="ARBA" id="ARBA00006541"/>
    </source>
</evidence>
<dbReference type="KEGG" id="cohn:KCTCHS21_57700"/>
<dbReference type="InterPro" id="IPR013118">
    <property type="entry name" value="Mannitol_DH_C"/>
</dbReference>
<evidence type="ECO:0000259" key="8">
    <source>
        <dbReference type="Pfam" id="PF01232"/>
    </source>
</evidence>
<dbReference type="PRINTS" id="PR00084">
    <property type="entry name" value="MTLDHDRGNASE"/>
</dbReference>
<dbReference type="InterPro" id="IPR000669">
    <property type="entry name" value="Mannitol_DH"/>
</dbReference>
<name>A0A3T1DDY7_9BACL</name>
<evidence type="ECO:0000256" key="3">
    <source>
        <dbReference type="ARBA" id="ARBA00016219"/>
    </source>
</evidence>
<dbReference type="InterPro" id="IPR023028">
    <property type="entry name" value="Mannitol_1_phos_5_DH"/>
</dbReference>
<dbReference type="Gene3D" id="1.10.1040.10">
    <property type="entry name" value="N-(1-d-carboxylethyl)-l-norvaline Dehydrogenase, domain 2"/>
    <property type="match status" value="1"/>
</dbReference>
<keyword evidence="11" id="KW-1185">Reference proteome</keyword>
<gene>
    <name evidence="10" type="primary">mtlD_2</name>
    <name evidence="7" type="synonym">mtlD</name>
    <name evidence="10" type="ORF">KCTCHS21_57700</name>
</gene>
<dbReference type="InterPro" id="IPR013328">
    <property type="entry name" value="6PGD_dom2"/>
</dbReference>
<dbReference type="SUPFAM" id="SSF48179">
    <property type="entry name" value="6-phosphogluconate dehydrogenase C-terminal domain-like"/>
    <property type="match status" value="1"/>
</dbReference>
<dbReference type="NCBIfam" id="NF002647">
    <property type="entry name" value="PRK02318.1-3"/>
    <property type="match status" value="1"/>
</dbReference>
<dbReference type="HAMAP" id="MF_00196">
    <property type="entry name" value="Mannitol_dehydrog"/>
    <property type="match status" value="1"/>
</dbReference>
<keyword evidence="5 7" id="KW-0520">NAD</keyword>
<dbReference type="NCBIfam" id="NF002649">
    <property type="entry name" value="PRK02318.2-1"/>
    <property type="match status" value="1"/>
</dbReference>
<accession>A0A3T1DDY7</accession>
<sequence>MKAVHFGGGNIGRGFIGLLLSQAGYRVEFVDVDDQLVQLLQQRGQYTVQLANEKADCTIVDQVSAINGNDKEAVAQAVAEADIVTTAVGVNVLKYIAGNIAEGIRRRLERSSPPLTIIACENTIGGSTQLKSLVYEHLPEELIEQADRVIAFPDAAVDRIVPLQQNEDRLKVVVEPFYEWVVDRSAMFEDSHEIPGVHYTQDLQPYIERKLFTVNTGHCCAAYHGYLQGFSTIQEVMQDQTILNEVRGALKETGAALISQYGFDSVEHDRYIDKILERFRNPYLTDEVVRVGRSPIRKLSPNDRLVRPALIAHSFGIETPYLTKAMAAALLFDYEEDPEAVQIQISLMERGVGLSIADYTGLPSEHPLHEGILLAYESLKRRK</sequence>
<reference evidence="10 11" key="1">
    <citation type="submission" date="2019-01" db="EMBL/GenBank/DDBJ databases">
        <title>Complete genome sequence of Cohnella hallensis HS21 isolated from Korean fir (Abies koreana) rhizospheric soil.</title>
        <authorList>
            <person name="Jiang L."/>
            <person name="Kang S.W."/>
            <person name="Kim S."/>
            <person name="Jung J."/>
            <person name="Kim C.Y."/>
            <person name="Kim D.H."/>
            <person name="Kim S.W."/>
            <person name="Lee J."/>
        </authorList>
    </citation>
    <scope>NUCLEOTIDE SEQUENCE [LARGE SCALE GENOMIC DNA]</scope>
    <source>
        <strain evidence="10 11">HS21</strain>
    </source>
</reference>
<evidence type="ECO:0000256" key="7">
    <source>
        <dbReference type="HAMAP-Rule" id="MF_00196"/>
    </source>
</evidence>
<evidence type="ECO:0000259" key="9">
    <source>
        <dbReference type="Pfam" id="PF08125"/>
    </source>
</evidence>
<dbReference type="InterPro" id="IPR013131">
    <property type="entry name" value="Mannitol_DH_N"/>
</dbReference>
<dbReference type="Pfam" id="PF08125">
    <property type="entry name" value="Mannitol_dh_C"/>
    <property type="match status" value="1"/>
</dbReference>
<evidence type="ECO:0000256" key="5">
    <source>
        <dbReference type="ARBA" id="ARBA00023027"/>
    </source>
</evidence>
<dbReference type="InterPro" id="IPR036291">
    <property type="entry name" value="NAD(P)-bd_dom_sf"/>
</dbReference>
<evidence type="ECO:0000256" key="2">
    <source>
        <dbReference type="ARBA" id="ARBA00012939"/>
    </source>
</evidence>
<feature type="domain" description="Mannitol dehydrogenase C-terminal" evidence="9">
    <location>
        <begin position="202"/>
        <end position="345"/>
    </location>
</feature>
<dbReference type="OrthoDB" id="271711at2"/>
<keyword evidence="4 7" id="KW-0560">Oxidoreductase</keyword>
<dbReference type="GO" id="GO:0005829">
    <property type="term" value="C:cytosol"/>
    <property type="evidence" value="ECO:0007669"/>
    <property type="project" value="TreeGrafter"/>
</dbReference>
<evidence type="ECO:0000313" key="11">
    <source>
        <dbReference type="Proteomes" id="UP000289856"/>
    </source>
</evidence>
<dbReference type="PROSITE" id="PS00974">
    <property type="entry name" value="MANNITOL_DHGENASE"/>
    <property type="match status" value="1"/>
</dbReference>
<dbReference type="NCBIfam" id="NF002646">
    <property type="entry name" value="PRK02318.1-2"/>
    <property type="match status" value="1"/>
</dbReference>
<evidence type="ECO:0000256" key="4">
    <source>
        <dbReference type="ARBA" id="ARBA00023002"/>
    </source>
</evidence>
<dbReference type="Gene3D" id="3.40.50.720">
    <property type="entry name" value="NAD(P)-binding Rossmann-like Domain"/>
    <property type="match status" value="1"/>
</dbReference>
<dbReference type="Proteomes" id="UP000289856">
    <property type="component" value="Chromosome"/>
</dbReference>
<dbReference type="GO" id="GO:0019592">
    <property type="term" value="P:mannitol catabolic process"/>
    <property type="evidence" value="ECO:0007669"/>
    <property type="project" value="TreeGrafter"/>
</dbReference>
<dbReference type="RefSeq" id="WP_130615796.1">
    <property type="nucleotide sequence ID" value="NZ_AP019400.1"/>
</dbReference>
<dbReference type="InterPro" id="IPR023027">
    <property type="entry name" value="Mannitol_DH_CS"/>
</dbReference>
<comment type="catalytic activity">
    <reaction evidence="6 7">
        <text>D-mannitol 1-phosphate + NAD(+) = beta-D-fructose 6-phosphate + NADH + H(+)</text>
        <dbReference type="Rhea" id="RHEA:19661"/>
        <dbReference type="ChEBI" id="CHEBI:15378"/>
        <dbReference type="ChEBI" id="CHEBI:57540"/>
        <dbReference type="ChEBI" id="CHEBI:57634"/>
        <dbReference type="ChEBI" id="CHEBI:57945"/>
        <dbReference type="ChEBI" id="CHEBI:61381"/>
        <dbReference type="EC" id="1.1.1.17"/>
    </reaction>
</comment>
<dbReference type="GO" id="GO:0008926">
    <property type="term" value="F:mannitol-1-phosphate 5-dehydrogenase activity"/>
    <property type="evidence" value="ECO:0007669"/>
    <property type="project" value="UniProtKB-UniRule"/>
</dbReference>
<dbReference type="NCBIfam" id="NF002652">
    <property type="entry name" value="PRK02318.2-5"/>
    <property type="match status" value="1"/>
</dbReference>
<dbReference type="EMBL" id="AP019400">
    <property type="protein sequence ID" value="BBI36371.1"/>
    <property type="molecule type" value="Genomic_DNA"/>
</dbReference>
<protein>
    <recommendedName>
        <fullName evidence="3 7">Mannitol-1-phosphate 5-dehydrogenase</fullName>
        <ecNumber evidence="2 7">1.1.1.17</ecNumber>
    </recommendedName>
</protein>